<feature type="region of interest" description="Disordered" evidence="1">
    <location>
        <begin position="1"/>
        <end position="21"/>
    </location>
</feature>
<organism evidence="2">
    <name type="scientific">Ditylum brightwellii</name>
    <dbReference type="NCBI Taxonomy" id="49249"/>
    <lineage>
        <taxon>Eukaryota</taxon>
        <taxon>Sar</taxon>
        <taxon>Stramenopiles</taxon>
        <taxon>Ochrophyta</taxon>
        <taxon>Bacillariophyta</taxon>
        <taxon>Mediophyceae</taxon>
        <taxon>Lithodesmiophycidae</taxon>
        <taxon>Lithodesmiales</taxon>
        <taxon>Lithodesmiaceae</taxon>
        <taxon>Ditylum</taxon>
    </lineage>
</organism>
<reference evidence="2" key="1">
    <citation type="submission" date="2021-01" db="EMBL/GenBank/DDBJ databases">
        <authorList>
            <person name="Corre E."/>
            <person name="Pelletier E."/>
            <person name="Niang G."/>
            <person name="Scheremetjew M."/>
            <person name="Finn R."/>
            <person name="Kale V."/>
            <person name="Holt S."/>
            <person name="Cochrane G."/>
            <person name="Meng A."/>
            <person name="Brown T."/>
            <person name="Cohen L."/>
        </authorList>
    </citation>
    <scope>NUCLEOTIDE SEQUENCE</scope>
    <source>
        <strain evidence="2">GSO104</strain>
    </source>
</reference>
<evidence type="ECO:0000313" key="2">
    <source>
        <dbReference type="EMBL" id="CAE4622800.1"/>
    </source>
</evidence>
<dbReference type="AlphaFoldDB" id="A0A7S4RRB6"/>
<accession>A0A7S4RRB6</accession>
<dbReference type="EMBL" id="HBNS01029353">
    <property type="protein sequence ID" value="CAE4622800.1"/>
    <property type="molecule type" value="Transcribed_RNA"/>
</dbReference>
<evidence type="ECO:0000256" key="1">
    <source>
        <dbReference type="SAM" id="MobiDB-lite"/>
    </source>
</evidence>
<proteinExistence type="predicted"/>
<sequence length="718" mass="81703">MSSQQARNRFPVARGYGDNNDDDSTAYSSVASSVASSVSAIDLILDKLEQRRGFKFFQAAISIWAIVAVAKNLGVGKHVYLDPADEVEKEAHGLRLSHEAGDRPRFALVRPFARSDVETLLKSFELWDSARPCGNYKTEWNLEDYTVYGDRYAEDEHPIVDLVISFSGKSGDIEGYDTLSTIQELFDARNGWGGCFSEFVSFEAGINPEDDIYDHQPIQTNPHWVNGPNEQFRKNYRFIKNKGYASMIMMESDVQPQVDGWLDLALSEVKRNQPFAVLGSKYSGNSWDNFREEIPTALLDHINGNAIYNTTHPLLEKMVNELEKEKNTIFNAIPFDYRMSQMWTEGSKGIPSDFPFKSMIDPATGNPVVLDPKMNTFRQWYEEYGNEQPIKQAHVIENYGATNFLPQQVEGVPLVHGKGLYIPNDPNLHKITLVITDWQMDRANQLLEALDNNDHPFTEVVVMRTWKGWAELIKQNSENTGYMSKIYSILFGDDNSGELHGLSTKVRIVDRVAPEYMDLCEAPVETEYFMITNSYHRVAPDISHLMFTSGDVSSGIPSKPVIPYTPSEMDLCQEHVGCLETVKLGREIYPNLDKVVLDFDMVFETSTRNEFCAYWKGLYGQNGIVLQKRHGFVDSPEVYRWIPHGPSATSYTAYLYSLGIAESLFEFSDKSRQGSRDIFVKVLEGEEESNYLLNFWKALPPQVRNKMKQDRLKREGEG</sequence>
<gene>
    <name evidence="2" type="ORF">DBRI00130_LOCUS23092</name>
</gene>
<name>A0A7S4RRB6_9STRA</name>
<protein>
    <submittedName>
        <fullName evidence="2">Uncharacterized protein</fullName>
    </submittedName>
</protein>